<dbReference type="AlphaFoldDB" id="W7I7H5"/>
<dbReference type="Pfam" id="PF00646">
    <property type="entry name" value="F-box"/>
    <property type="match status" value="1"/>
</dbReference>
<proteinExistence type="predicted"/>
<feature type="compositionally biased region" description="Polar residues" evidence="1">
    <location>
        <begin position="56"/>
        <end position="67"/>
    </location>
</feature>
<dbReference type="CDD" id="cd09917">
    <property type="entry name" value="F-box_SF"/>
    <property type="match status" value="1"/>
</dbReference>
<dbReference type="PROSITE" id="PS50181">
    <property type="entry name" value="FBOX"/>
    <property type="match status" value="1"/>
</dbReference>
<name>W7I7H5_9PEZI</name>
<organism evidence="3 4">
    <name type="scientific">Drechslerella stenobrocha 248</name>
    <dbReference type="NCBI Taxonomy" id="1043628"/>
    <lineage>
        <taxon>Eukaryota</taxon>
        <taxon>Fungi</taxon>
        <taxon>Dikarya</taxon>
        <taxon>Ascomycota</taxon>
        <taxon>Pezizomycotina</taxon>
        <taxon>Orbiliomycetes</taxon>
        <taxon>Orbiliales</taxon>
        <taxon>Orbiliaceae</taxon>
        <taxon>Drechslerella</taxon>
    </lineage>
</organism>
<protein>
    <recommendedName>
        <fullName evidence="2">F-box domain-containing protein</fullName>
    </recommendedName>
</protein>
<dbReference type="InterPro" id="IPR036047">
    <property type="entry name" value="F-box-like_dom_sf"/>
</dbReference>
<evidence type="ECO:0000313" key="4">
    <source>
        <dbReference type="Proteomes" id="UP000024837"/>
    </source>
</evidence>
<gene>
    <name evidence="3" type="ORF">DRE_00984</name>
</gene>
<feature type="domain" description="F-box" evidence="2">
    <location>
        <begin position="82"/>
        <end position="118"/>
    </location>
</feature>
<evidence type="ECO:0000313" key="3">
    <source>
        <dbReference type="EMBL" id="EWC44925.1"/>
    </source>
</evidence>
<feature type="compositionally biased region" description="Pro residues" evidence="1">
    <location>
        <begin position="32"/>
        <end position="43"/>
    </location>
</feature>
<sequence length="546" mass="60732">MLQRTLKRLTQSWNRDGPRLSAEAPEEQNPPISTPPPAPPAPPATTTGRRQYPDTIPTQTTTLCQPTNDPPRDVDTEPIVQTSAFLALPLDIVSLVLDYLDLRDRIALSLTTRGLRHLSPPVARTHTVRATKAAICVSKIYKRIMPFKYRVPLTYTRPCPYCGQPLCPPTCGSALFLDSLSGIFYPASLYKTRRARLACPRESAIHNFSTHVYLTIWCAHHRCPRDLFADTRQPPDEDIEVGSRLFVTENWRWWLVPQYYRQFYAATWLAGERHDYSHLAVSRTAASSNRKSGVVNSATGVSGTVGDDSNNTGQLAPLYERFVYVMWCMHCCRPLVMMDMTSWRLQLPFRSFCGCNEGGTAMPGCRRCGVVTVKFTAVQAFEVFSDRGDIDRSSGIHPGPKYEIPRVLFLATECKRVQDSRTSIPERVRIVPRDAAAANAALAIVRGVKVVMPPPPPRLGVPQLPYEIVKKVMEQLQADGGGFAACLPAYRASYCFLKGGANGQPVEAEELVELATAAARYEYGRGPGSGYPDADNLTPFYFLAQR</sequence>
<accession>W7I7H5</accession>
<dbReference type="InterPro" id="IPR001810">
    <property type="entry name" value="F-box_dom"/>
</dbReference>
<reference evidence="3 4" key="1">
    <citation type="submission" date="2013-05" db="EMBL/GenBank/DDBJ databases">
        <title>Drechslerella stenobrocha genome reveals carnivorous origination and mechanical trapping mechanism of predatory fungi.</title>
        <authorList>
            <person name="Liu X."/>
            <person name="Zhang W."/>
            <person name="Liu K."/>
        </authorList>
    </citation>
    <scope>NUCLEOTIDE SEQUENCE [LARGE SCALE GENOMIC DNA]</scope>
    <source>
        <strain evidence="3 4">248</strain>
    </source>
</reference>
<feature type="region of interest" description="Disordered" evidence="1">
    <location>
        <begin position="1"/>
        <end position="75"/>
    </location>
</feature>
<dbReference type="EMBL" id="KI966433">
    <property type="protein sequence ID" value="EWC44925.1"/>
    <property type="molecule type" value="Genomic_DNA"/>
</dbReference>
<dbReference type="Proteomes" id="UP000024837">
    <property type="component" value="Unassembled WGS sequence"/>
</dbReference>
<evidence type="ECO:0000259" key="2">
    <source>
        <dbReference type="PROSITE" id="PS50181"/>
    </source>
</evidence>
<dbReference type="SUPFAM" id="SSF81383">
    <property type="entry name" value="F-box domain"/>
    <property type="match status" value="1"/>
</dbReference>
<evidence type="ECO:0000256" key="1">
    <source>
        <dbReference type="SAM" id="MobiDB-lite"/>
    </source>
</evidence>
<dbReference type="OrthoDB" id="5318562at2759"/>
<dbReference type="HOGENOM" id="CLU_009121_0_0_1"/>
<keyword evidence="4" id="KW-1185">Reference proteome</keyword>